<comment type="caution">
    <text evidence="3">The sequence shown here is derived from an EMBL/GenBank/DDBJ whole genome shotgun (WGS) entry which is preliminary data.</text>
</comment>
<gene>
    <name evidence="3" type="ORF">FHE65_11035</name>
    <name evidence="2" type="ORF">FHE65_11550</name>
</gene>
<organism evidence="3 4">
    <name type="scientific">Mumia zhuanghuii</name>
    <dbReference type="NCBI Taxonomy" id="2585211"/>
    <lineage>
        <taxon>Bacteria</taxon>
        <taxon>Bacillati</taxon>
        <taxon>Actinomycetota</taxon>
        <taxon>Actinomycetes</taxon>
        <taxon>Propionibacteriales</taxon>
        <taxon>Nocardioidaceae</taxon>
        <taxon>Mumia</taxon>
    </lineage>
</organism>
<evidence type="ECO:0000313" key="2">
    <source>
        <dbReference type="EMBL" id="TNC46811.1"/>
    </source>
</evidence>
<evidence type="ECO:0000313" key="3">
    <source>
        <dbReference type="EMBL" id="TNC47141.1"/>
    </source>
</evidence>
<dbReference type="EMBL" id="VDFR01000051">
    <property type="protein sequence ID" value="TNC46811.1"/>
    <property type="molecule type" value="Genomic_DNA"/>
</dbReference>
<dbReference type="InterPro" id="IPR045057">
    <property type="entry name" value="Gcn5-rel_NAT"/>
</dbReference>
<accession>A0A5C4MP98</accession>
<dbReference type="PROSITE" id="PS51729">
    <property type="entry name" value="GNAT_YJDJ"/>
    <property type="match status" value="1"/>
</dbReference>
<dbReference type="AlphaFoldDB" id="A0A5C4MP98"/>
<dbReference type="SUPFAM" id="SSF55729">
    <property type="entry name" value="Acyl-CoA N-acyltransferases (Nat)"/>
    <property type="match status" value="1"/>
</dbReference>
<sequence length="100" mass="11040">MTEDTRSIEVVDNAGDQRYDLLVDGELAGTIVYRDPRNGVRQLVHTEVRPELSGQGLAAVLAGAALDDVRSKGWKVVPTCPYVASYVQKHTEYEDLVVPR</sequence>
<dbReference type="InterPro" id="IPR016181">
    <property type="entry name" value="Acyl_CoA_acyltransferase"/>
</dbReference>
<keyword evidence="3" id="KW-0808">Transferase</keyword>
<reference evidence="3 4" key="1">
    <citation type="submission" date="2019-05" db="EMBL/GenBank/DDBJ databases">
        <title>Mumia sp. nov., isolated from the intestinal contents of plateau pika (Ochotona curzoniae) in the Qinghai-Tibet plateau of China.</title>
        <authorList>
            <person name="Tian Z."/>
        </authorList>
    </citation>
    <scope>NUCLEOTIDE SEQUENCE [LARGE SCALE GENOMIC DNA]</scope>
    <source>
        <strain evidence="4">527</strain>
        <strain evidence="3">Z527</strain>
    </source>
</reference>
<dbReference type="GO" id="GO:0016740">
    <property type="term" value="F:transferase activity"/>
    <property type="evidence" value="ECO:0007669"/>
    <property type="project" value="UniProtKB-KW"/>
</dbReference>
<dbReference type="OrthoDB" id="5405911at2"/>
<protein>
    <submittedName>
        <fullName evidence="3">N-acetyltransferase</fullName>
    </submittedName>
</protein>
<evidence type="ECO:0000313" key="4">
    <source>
        <dbReference type="Proteomes" id="UP000306740"/>
    </source>
</evidence>
<dbReference type="EMBL" id="VDFR01000048">
    <property type="protein sequence ID" value="TNC47141.1"/>
    <property type="molecule type" value="Genomic_DNA"/>
</dbReference>
<dbReference type="RefSeq" id="WP_139105841.1">
    <property type="nucleotide sequence ID" value="NZ_VDFR01000048.1"/>
</dbReference>
<proteinExistence type="predicted"/>
<dbReference type="PANTHER" id="PTHR31435">
    <property type="entry name" value="PROTEIN NATD1"/>
    <property type="match status" value="1"/>
</dbReference>
<name>A0A5C4MP98_9ACTN</name>
<dbReference type="Gene3D" id="3.40.630.30">
    <property type="match status" value="1"/>
</dbReference>
<evidence type="ECO:0000259" key="1">
    <source>
        <dbReference type="PROSITE" id="PS51729"/>
    </source>
</evidence>
<dbReference type="Proteomes" id="UP000306740">
    <property type="component" value="Unassembled WGS sequence"/>
</dbReference>
<dbReference type="InterPro" id="IPR031165">
    <property type="entry name" value="GNAT_YJDJ"/>
</dbReference>
<dbReference type="Pfam" id="PF14542">
    <property type="entry name" value="Acetyltransf_CG"/>
    <property type="match status" value="1"/>
</dbReference>
<feature type="domain" description="N-acetyltransferase" evidence="1">
    <location>
        <begin position="11"/>
        <end position="98"/>
    </location>
</feature>
<dbReference type="PANTHER" id="PTHR31435:SF10">
    <property type="entry name" value="BSR4717 PROTEIN"/>
    <property type="match status" value="1"/>
</dbReference>